<dbReference type="Proteomes" id="UP000004754">
    <property type="component" value="Unassembled WGS sequence"/>
</dbReference>
<organism evidence="1 2">
    <name type="scientific">Pseudoramibacter alactolyticus ATCC 23263</name>
    <dbReference type="NCBI Taxonomy" id="887929"/>
    <lineage>
        <taxon>Bacteria</taxon>
        <taxon>Bacillati</taxon>
        <taxon>Bacillota</taxon>
        <taxon>Clostridia</taxon>
        <taxon>Eubacteriales</taxon>
        <taxon>Eubacteriaceae</taxon>
        <taxon>Pseudoramibacter</taxon>
    </lineage>
</organism>
<dbReference type="HOGENOM" id="CLU_3275261_0_0_9"/>
<accession>E6MHC5</accession>
<sequence>MQRIGSFQIHTIWQRTSTFFGIAFSVGIPNDAIPIFMLSVL</sequence>
<proteinExistence type="predicted"/>
<keyword evidence="2" id="KW-1185">Reference proteome</keyword>
<name>E6MHC5_9FIRM</name>
<reference evidence="1 2" key="1">
    <citation type="submission" date="2010-12" db="EMBL/GenBank/DDBJ databases">
        <authorList>
            <person name="Muzny D."/>
            <person name="Qin X."/>
            <person name="Deng J."/>
            <person name="Jiang H."/>
            <person name="Liu Y."/>
            <person name="Qu J."/>
            <person name="Song X.-Z."/>
            <person name="Zhang L."/>
            <person name="Thornton R."/>
            <person name="Coyle M."/>
            <person name="Francisco L."/>
            <person name="Jackson L."/>
            <person name="Javaid M."/>
            <person name="Korchina V."/>
            <person name="Kovar C."/>
            <person name="Mata R."/>
            <person name="Mathew T."/>
            <person name="Ngo R."/>
            <person name="Nguyen L."/>
            <person name="Nguyen N."/>
            <person name="Okwuonu G."/>
            <person name="Ongeri F."/>
            <person name="Pham C."/>
            <person name="Simmons D."/>
            <person name="Wilczek-Boney K."/>
            <person name="Hale W."/>
            <person name="Jakkamsetti A."/>
            <person name="Pham P."/>
            <person name="Ruth R."/>
            <person name="San Lucas F."/>
            <person name="Warren J."/>
            <person name="Zhang J."/>
            <person name="Zhao Z."/>
            <person name="Zhou C."/>
            <person name="Zhu D."/>
            <person name="Lee S."/>
            <person name="Bess C."/>
            <person name="Blankenburg K."/>
            <person name="Forbes L."/>
            <person name="Fu Q."/>
            <person name="Gubbala S."/>
            <person name="Hirani K."/>
            <person name="Jayaseelan J.C."/>
            <person name="Lara F."/>
            <person name="Munidasa M."/>
            <person name="Palculict T."/>
            <person name="Patil S."/>
            <person name="Pu L.-L."/>
            <person name="Saada N."/>
            <person name="Tang L."/>
            <person name="Weissenberger G."/>
            <person name="Zhu Y."/>
            <person name="Hemphill L."/>
            <person name="Shang Y."/>
            <person name="Youmans B."/>
            <person name="Ayvaz T."/>
            <person name="Ross M."/>
            <person name="Santibanez J."/>
            <person name="Aqrawi P."/>
            <person name="Gross S."/>
            <person name="Joshi V."/>
            <person name="Fowler G."/>
            <person name="Nazareth L."/>
            <person name="Reid J."/>
            <person name="Worley K."/>
            <person name="Petrosino J."/>
            <person name="Highlander S."/>
            <person name="Gibbs R."/>
        </authorList>
    </citation>
    <scope>NUCLEOTIDE SEQUENCE [LARGE SCALE GENOMIC DNA]</scope>
    <source>
        <strain evidence="1 2">ATCC 23263</strain>
    </source>
</reference>
<dbReference type="EMBL" id="AEQN01000017">
    <property type="protein sequence ID" value="EFV01489.1"/>
    <property type="molecule type" value="Genomic_DNA"/>
</dbReference>
<dbReference type="AlphaFoldDB" id="E6MHC5"/>
<protein>
    <submittedName>
        <fullName evidence="1">Uncharacterized protein</fullName>
    </submittedName>
</protein>
<comment type="caution">
    <text evidence="1">The sequence shown here is derived from an EMBL/GenBank/DDBJ whole genome shotgun (WGS) entry which is preliminary data.</text>
</comment>
<evidence type="ECO:0000313" key="1">
    <source>
        <dbReference type="EMBL" id="EFV01489.1"/>
    </source>
</evidence>
<gene>
    <name evidence="1" type="ORF">HMP0721_1410</name>
</gene>
<evidence type="ECO:0000313" key="2">
    <source>
        <dbReference type="Proteomes" id="UP000004754"/>
    </source>
</evidence>